<organism evidence="1 2">
    <name type="scientific">Yaravirus sp. 'brasiliensis'</name>
    <dbReference type="NCBI Taxonomy" id="2739681"/>
    <lineage>
        <taxon>Viruses</taxon>
        <taxon>Varidnaviria</taxon>
        <taxon>Bamfordvirae</taxon>
        <taxon>Nucleocytoviricota</taxon>
        <taxon>Mriyaviricetes</taxon>
        <taxon>Yaraviridae</taxon>
        <taxon>Yaravirus</taxon>
        <taxon>Yaravirus brasiliense</taxon>
    </lineage>
</organism>
<dbReference type="KEGG" id="vg:80539289"/>
<name>A0AAE7E2I8_9VIRU</name>
<dbReference type="EMBL" id="MT293574">
    <property type="protein sequence ID" value="QKE44406.1"/>
    <property type="molecule type" value="Genomic_DNA"/>
</dbReference>
<dbReference type="GeneID" id="80539289"/>
<dbReference type="RefSeq" id="YP_010800653.1">
    <property type="nucleotide sequence ID" value="NC_076895.1"/>
</dbReference>
<keyword evidence="2" id="KW-1185">Reference proteome</keyword>
<evidence type="ECO:0000313" key="2">
    <source>
        <dbReference type="Proteomes" id="UP000830293"/>
    </source>
</evidence>
<reference evidence="1" key="1">
    <citation type="submission" date="2020-04" db="EMBL/GenBank/DDBJ databases">
        <title>A mysterious 80 nm amoeba virus with a near complete 'ORFan genome' challenges the classification of DNA viruses.</title>
        <authorList>
            <person name="Boratto P.V.M."/>
            <person name="Oliveira G.P."/>
            <person name="Machado T.B."/>
            <person name="Andrade A.C.S.P."/>
            <person name="Baudoin J.P."/>
            <person name="Klose T."/>
            <person name="Azza S."/>
            <person name="Decloquement P."/>
            <person name="Chabriere E."/>
            <person name="Colson P."/>
            <person name="Levasseur A."/>
            <person name="La Scola B."/>
            <person name="Abrahao J.S."/>
        </authorList>
    </citation>
    <scope>NUCLEOTIDE SEQUENCE</scope>
    <source>
        <strain evidence="1">BHMG</strain>
    </source>
</reference>
<accession>A0AAE7E2I8</accession>
<dbReference type="Proteomes" id="UP000830293">
    <property type="component" value="Segment"/>
</dbReference>
<evidence type="ECO:0000313" key="1">
    <source>
        <dbReference type="EMBL" id="QKE44406.1"/>
    </source>
</evidence>
<proteinExistence type="predicted"/>
<protein>
    <submittedName>
        <fullName evidence="1">Uncharacterized protein</fullName>
    </submittedName>
</protein>
<sequence>MIELILLGVGFAVLGWYIPVRSAPKRYDGTPTLLFDKNREDWAQPTRDAQKRRNPVVPRAQGNAYNDEPLKVVSRNSSNEVFTDAFRKRYIEMLNKNRMRPATSLTKHWQSTSSHMQQTVGQGFVGKSTAQSTQNTNLPYEFTSNYVPAMFAGALSGYKK</sequence>